<evidence type="ECO:0000313" key="9">
    <source>
        <dbReference type="EMBL" id="MCP1170634.1"/>
    </source>
</evidence>
<evidence type="ECO:0000256" key="7">
    <source>
        <dbReference type="SAM" id="Phobius"/>
    </source>
</evidence>
<accession>A0A9X2FUZ3</accession>
<dbReference type="InterPro" id="IPR035906">
    <property type="entry name" value="MetI-like_sf"/>
</dbReference>
<reference evidence="9" key="1">
    <citation type="submission" date="2022-06" db="EMBL/GenBank/DDBJ databases">
        <title>Limimaricola sediminis sp. nov., isolated from an intertidal sediment.</title>
        <authorList>
            <person name="Shao X."/>
        </authorList>
    </citation>
    <scope>NUCLEOTIDE SEQUENCE</scope>
    <source>
        <strain evidence="9">ASW11-118</strain>
    </source>
</reference>
<dbReference type="SUPFAM" id="SSF161098">
    <property type="entry name" value="MetI-like"/>
    <property type="match status" value="1"/>
</dbReference>
<feature type="domain" description="ABC transmembrane type-1" evidence="8">
    <location>
        <begin position="70"/>
        <end position="286"/>
    </location>
</feature>
<keyword evidence="6 7" id="KW-0472">Membrane</keyword>
<evidence type="ECO:0000256" key="6">
    <source>
        <dbReference type="ARBA" id="ARBA00023136"/>
    </source>
</evidence>
<evidence type="ECO:0000256" key="5">
    <source>
        <dbReference type="ARBA" id="ARBA00022989"/>
    </source>
</evidence>
<evidence type="ECO:0000256" key="2">
    <source>
        <dbReference type="ARBA" id="ARBA00022448"/>
    </source>
</evidence>
<sequence>MDTPIQKEQKRIYWWFLAPAAILYTVFFVVPALGTLWISFNKWPGAGDMRWVGIRNYRIMYHDPVFWLSFVNTLKILFIVGGATFLISFGLMMVLRDMMGRSFVRSVLFFPNILSGVVIAILWGFLFQADGLVNQFLMLAGMDNPPKWLNENMMINVVMLGLIWVSTGFYTTILMAGADRIPKHLYEDCALAGAGTFQKFRFVTLPLMWEVFGIAAVLWTISSIKIFEFILAFAGAVGFLPPVKTWNLALYSYAEAFSGEGTPRYGTASASAVVMLLLVVVLVLLLRRAMRRETLQF</sequence>
<keyword evidence="4 7" id="KW-0812">Transmembrane</keyword>
<comment type="caution">
    <text evidence="9">The sequence shown here is derived from an EMBL/GenBank/DDBJ whole genome shotgun (WGS) entry which is preliminary data.</text>
</comment>
<gene>
    <name evidence="9" type="ORF">NHG85_19200</name>
</gene>
<evidence type="ECO:0000256" key="3">
    <source>
        <dbReference type="ARBA" id="ARBA00022475"/>
    </source>
</evidence>
<dbReference type="RefSeq" id="WP_253335351.1">
    <property type="nucleotide sequence ID" value="NZ_JAMYXC010000319.1"/>
</dbReference>
<keyword evidence="2" id="KW-0813">Transport</keyword>
<feature type="transmembrane region" description="Helical" evidence="7">
    <location>
        <begin position="265"/>
        <end position="286"/>
    </location>
</feature>
<dbReference type="Gene3D" id="1.10.3720.10">
    <property type="entry name" value="MetI-like"/>
    <property type="match status" value="1"/>
</dbReference>
<keyword evidence="5 7" id="KW-1133">Transmembrane helix</keyword>
<name>A0A9X2FUZ3_9RHOB</name>
<dbReference type="PROSITE" id="PS50928">
    <property type="entry name" value="ABC_TM1"/>
    <property type="match status" value="1"/>
</dbReference>
<evidence type="ECO:0000259" key="8">
    <source>
        <dbReference type="PROSITE" id="PS50928"/>
    </source>
</evidence>
<dbReference type="PANTHER" id="PTHR30193:SF37">
    <property type="entry name" value="INNER MEMBRANE ABC TRANSPORTER PERMEASE PROTEIN YCJO"/>
    <property type="match status" value="1"/>
</dbReference>
<evidence type="ECO:0000256" key="1">
    <source>
        <dbReference type="ARBA" id="ARBA00004651"/>
    </source>
</evidence>
<proteinExistence type="predicted"/>
<dbReference type="Proteomes" id="UP001139477">
    <property type="component" value="Unassembled WGS sequence"/>
</dbReference>
<keyword evidence="10" id="KW-1185">Reference proteome</keyword>
<dbReference type="GO" id="GO:0055085">
    <property type="term" value="P:transmembrane transport"/>
    <property type="evidence" value="ECO:0007669"/>
    <property type="project" value="InterPro"/>
</dbReference>
<comment type="subcellular location">
    <subcellularLocation>
        <location evidence="1">Cell membrane</location>
        <topology evidence="1">Multi-pass membrane protein</topology>
    </subcellularLocation>
</comment>
<dbReference type="CDD" id="cd06261">
    <property type="entry name" value="TM_PBP2"/>
    <property type="match status" value="1"/>
</dbReference>
<protein>
    <submittedName>
        <fullName evidence="9">Sugar ABC transporter permease</fullName>
    </submittedName>
</protein>
<feature type="transmembrane region" description="Helical" evidence="7">
    <location>
        <begin position="153"/>
        <end position="176"/>
    </location>
</feature>
<evidence type="ECO:0000256" key="4">
    <source>
        <dbReference type="ARBA" id="ARBA00022692"/>
    </source>
</evidence>
<evidence type="ECO:0000313" key="10">
    <source>
        <dbReference type="Proteomes" id="UP001139477"/>
    </source>
</evidence>
<keyword evidence="3" id="KW-1003">Cell membrane</keyword>
<feature type="transmembrane region" description="Helical" evidence="7">
    <location>
        <begin position="12"/>
        <end position="40"/>
    </location>
</feature>
<organism evidence="9 10">
    <name type="scientific">Limimaricola litoreus</name>
    <dbReference type="NCBI Taxonomy" id="2955316"/>
    <lineage>
        <taxon>Bacteria</taxon>
        <taxon>Pseudomonadati</taxon>
        <taxon>Pseudomonadota</taxon>
        <taxon>Alphaproteobacteria</taxon>
        <taxon>Rhodobacterales</taxon>
        <taxon>Paracoccaceae</taxon>
        <taxon>Limimaricola</taxon>
    </lineage>
</organism>
<feature type="transmembrane region" description="Helical" evidence="7">
    <location>
        <begin position="207"/>
        <end position="240"/>
    </location>
</feature>
<dbReference type="AlphaFoldDB" id="A0A9X2FUZ3"/>
<dbReference type="EMBL" id="JAMYXC010000319">
    <property type="protein sequence ID" value="MCP1170634.1"/>
    <property type="molecule type" value="Genomic_DNA"/>
</dbReference>
<feature type="transmembrane region" description="Helical" evidence="7">
    <location>
        <begin position="76"/>
        <end position="95"/>
    </location>
</feature>
<dbReference type="InterPro" id="IPR051393">
    <property type="entry name" value="ABC_transporter_permease"/>
</dbReference>
<dbReference type="GO" id="GO:0005886">
    <property type="term" value="C:plasma membrane"/>
    <property type="evidence" value="ECO:0007669"/>
    <property type="project" value="UniProtKB-SubCell"/>
</dbReference>
<feature type="transmembrane region" description="Helical" evidence="7">
    <location>
        <begin position="107"/>
        <end position="129"/>
    </location>
</feature>
<dbReference type="InterPro" id="IPR000515">
    <property type="entry name" value="MetI-like"/>
</dbReference>
<dbReference type="PANTHER" id="PTHR30193">
    <property type="entry name" value="ABC TRANSPORTER PERMEASE PROTEIN"/>
    <property type="match status" value="1"/>
</dbReference>